<reference evidence="2" key="1">
    <citation type="journal article" date="2008" name="Science">
        <title>The Physcomitrella genome reveals evolutionary insights into the conquest of land by plants.</title>
        <authorList>
            <person name="Rensing S."/>
            <person name="Lang D."/>
            <person name="Zimmer A."/>
            <person name="Terry A."/>
            <person name="Salamov A."/>
            <person name="Shapiro H."/>
            <person name="Nishiyama T."/>
            <person name="Perroud P.-F."/>
            <person name="Lindquist E."/>
            <person name="Kamisugi Y."/>
            <person name="Tanahashi T."/>
            <person name="Sakakibara K."/>
            <person name="Fujita T."/>
            <person name="Oishi K."/>
            <person name="Shin-I T."/>
            <person name="Kuroki Y."/>
            <person name="Toyoda A."/>
            <person name="Suzuki Y."/>
            <person name="Hashimoto A."/>
            <person name="Yamaguchi K."/>
            <person name="Sugano A."/>
            <person name="Kohara Y."/>
            <person name="Fujiyama A."/>
            <person name="Anterola A."/>
            <person name="Aoki S."/>
            <person name="Ashton N."/>
            <person name="Barbazuk W.B."/>
            <person name="Barker E."/>
            <person name="Bennetzen J."/>
            <person name="Bezanilla M."/>
            <person name="Blankenship R."/>
            <person name="Cho S.H."/>
            <person name="Dutcher S."/>
            <person name="Estelle M."/>
            <person name="Fawcett J.A."/>
            <person name="Gundlach H."/>
            <person name="Hanada K."/>
            <person name="Heyl A."/>
            <person name="Hicks K.A."/>
            <person name="Hugh J."/>
            <person name="Lohr M."/>
            <person name="Mayer K."/>
            <person name="Melkozernov A."/>
            <person name="Murata T."/>
            <person name="Nelson D."/>
            <person name="Pils B."/>
            <person name="Prigge M."/>
            <person name="Reiss B."/>
            <person name="Renner T."/>
            <person name="Rombauts S."/>
            <person name="Rushton P."/>
            <person name="Sanderfoot A."/>
            <person name="Schween G."/>
            <person name="Shiu S.-H."/>
            <person name="Stueber K."/>
            <person name="Theodoulou F.L."/>
            <person name="Tu H."/>
            <person name="Van de Peer Y."/>
            <person name="Verrier P.J."/>
            <person name="Waters E."/>
            <person name="Wood A."/>
            <person name="Yang L."/>
            <person name="Cove D."/>
            <person name="Cuming A."/>
            <person name="Hasebe M."/>
            <person name="Lucas S."/>
            <person name="Mishler D.B."/>
            <person name="Reski R."/>
            <person name="Grigoriev I."/>
            <person name="Quatrano R.S."/>
            <person name="Boore J.L."/>
        </authorList>
    </citation>
    <scope>NUCLEOTIDE SEQUENCE [LARGE SCALE GENOMIC DNA]</scope>
</reference>
<proteinExistence type="predicted"/>
<organism>
    <name type="scientific">Physcomitrium patens</name>
    <name type="common">Spreading-leaved earth moss</name>
    <name type="synonym">Physcomitrella patens</name>
    <dbReference type="NCBI Taxonomy" id="3218"/>
    <lineage>
        <taxon>Eukaryota</taxon>
        <taxon>Viridiplantae</taxon>
        <taxon>Streptophyta</taxon>
        <taxon>Embryophyta</taxon>
        <taxon>Bryophyta</taxon>
        <taxon>Bryophytina</taxon>
        <taxon>Bryopsida</taxon>
        <taxon>Funariidae</taxon>
        <taxon>Funariales</taxon>
        <taxon>Funariaceae</taxon>
        <taxon>Physcomitrium</taxon>
    </lineage>
</organism>
<evidence type="ECO:0000313" key="2">
    <source>
        <dbReference type="EMBL" id="EDQ49551.1"/>
    </source>
</evidence>
<name>A9U451_PHYPA</name>
<feature type="region of interest" description="Disordered" evidence="1">
    <location>
        <begin position="322"/>
        <end position="348"/>
    </location>
</feature>
<gene>
    <name evidence="2" type="ORF">PHYPADRAFT_101701</name>
</gene>
<evidence type="ECO:0000256" key="1">
    <source>
        <dbReference type="SAM" id="MobiDB-lite"/>
    </source>
</evidence>
<dbReference type="AlphaFoldDB" id="A9U451"/>
<sequence>MRETSQVSTHGRRSFTRPLSLKFSHIRKCNTKYVLYTIRYISDILSCSYGAQRAASTSASAEQAWYPRARSVFLVAARFFSTGPSSPTPQFDRILTHLDIFVLRPACLARSSSRFGAADVADRRDRFNMSSTNAPYATLHDLPKWEKRADVGQAPWCQDQTAFKSSRGHDPLPYVACNSRTAPFATFHNIPNQGGAISEKEVLSSMMTELFGYPLVDALNPHLNVVEVLQRSVPVLESPAVQQVRPSNGSLPSHELRHSTPYGTCDAVDHRPTQASAEISSRESSLSKRCGLTNAGNLQLNLSKVHQAPWDRDDVHHKVQPRFPHGEDAPHYTSSHAPYATDSQRGNGEEGVYHDLGCNSHALIATTAFQRIFTF</sequence>
<protein>
    <submittedName>
        <fullName evidence="2">Predicted protein</fullName>
    </submittedName>
</protein>
<feature type="compositionally biased region" description="Polar residues" evidence="1">
    <location>
        <begin position="332"/>
        <end position="346"/>
    </location>
</feature>
<dbReference type="EMBL" id="DS545371">
    <property type="protein sequence ID" value="EDQ49551.1"/>
    <property type="molecule type" value="Genomic_DNA"/>
</dbReference>
<accession>A9U451</accession>